<evidence type="ECO:0000259" key="13">
    <source>
        <dbReference type="SMART" id="SM01181"/>
    </source>
</evidence>
<evidence type="ECO:0000256" key="1">
    <source>
        <dbReference type="ARBA" id="ARBA00005032"/>
    </source>
</evidence>
<feature type="non-terminal residue" evidence="14">
    <location>
        <position position="1305"/>
    </location>
</feature>
<evidence type="ECO:0000313" key="14">
    <source>
        <dbReference type="EMBL" id="CAD7276707.1"/>
    </source>
</evidence>
<feature type="compositionally biased region" description="Polar residues" evidence="12">
    <location>
        <begin position="398"/>
        <end position="420"/>
    </location>
</feature>
<evidence type="ECO:0000256" key="4">
    <source>
        <dbReference type="ARBA" id="ARBA00022598"/>
    </source>
</evidence>
<comment type="similarity">
    <text evidence="2 11">Belongs to the ubiquitin-activating E1 family. UBA3 subfamily.</text>
</comment>
<reference evidence="14" key="1">
    <citation type="submission" date="2020-11" db="EMBL/GenBank/DDBJ databases">
        <authorList>
            <person name="Tran Van P."/>
        </authorList>
    </citation>
    <scope>NUCLEOTIDE SEQUENCE</scope>
</reference>
<comment type="pathway">
    <text evidence="1 11">Protein modification; protein neddylation.</text>
</comment>
<dbReference type="FunFam" id="1.10.10.520:FF:000001">
    <property type="entry name" value="NEDD8-activating enzyme E1 catalytic subunit"/>
    <property type="match status" value="1"/>
</dbReference>
<evidence type="ECO:0000256" key="8">
    <source>
        <dbReference type="ARBA" id="ARBA00023624"/>
    </source>
</evidence>
<dbReference type="PANTHER" id="PTHR10953:SF6">
    <property type="entry name" value="NEDD8-ACTIVATING ENZYME E1 CATALYTIC SUBUNIT"/>
    <property type="match status" value="1"/>
</dbReference>
<keyword evidence="7 11" id="KW-0067">ATP-binding</keyword>
<comment type="function">
    <text evidence="11">Catalytic subunit of the dimeric E1 enzyme, which activates NEDD8.</text>
</comment>
<comment type="catalytic activity">
    <reaction evidence="9 11">
        <text>ATP + [NEDD8 protein] + [E1 NEDD8-activating enzyme]-L-cysteine = AMP + diphosphate + [E1 NEDD8-activating enzyme]-S-[NEDD8 protein]-yl-L-cysteine.</text>
        <dbReference type="EC" id="6.2.1.64"/>
    </reaction>
</comment>
<evidence type="ECO:0000256" key="2">
    <source>
        <dbReference type="ARBA" id="ARBA00006310"/>
    </source>
</evidence>
<proteinExistence type="inferred from homology"/>
<dbReference type="GO" id="GO:0005524">
    <property type="term" value="F:ATP binding"/>
    <property type="evidence" value="ECO:0007669"/>
    <property type="project" value="UniProtKB-UniRule"/>
</dbReference>
<dbReference type="InterPro" id="IPR030468">
    <property type="entry name" value="Uba3_N"/>
</dbReference>
<dbReference type="GO" id="GO:0045116">
    <property type="term" value="P:protein neddylation"/>
    <property type="evidence" value="ECO:0007669"/>
    <property type="project" value="UniProtKB-UniRule"/>
</dbReference>
<sequence>MDHSGEISARWSYVKRVLERSGPLAHPDFEPSPDILPFLRENCKVLVVGAGGLGCELLKNLALMGIKNIDVIDMDTIDVSNLNRQFLFRPADVGKPKAEVAARFINERIPGSNVVPHYKKIQDYDAGFYSDFHIVVCGLDSIVARRWINGMLLSLLRYDDNGELDQTSIVPLVDGGTEGFKGNARVILPGMSACVECTLDLFPPQVNFPLCTIAHTPRLPEHCVEYVRVLLWSKENPFGEDVQLDGDDPHHVAWIYEKALERAAQFGITGVNYRLTQGVVKHIIPAVASTNAVIAAALATEVFKIAATCAPALNNYMVFNDTDGIYTYAYEAEKRTDCLGCSRVPQPLQVKPQDTLNSIVEILMEQHQMKQPGLRAMVAGTSRTLYMNSVPSIEEQTRPNLKKTTMSVDSQTDTSRQAAQGPSIRDDVKRILDLTYDKNDREFLQAVDQYGGPASVLEGLEKFPECFDGHEKSIIVVVEGFWRILGEFASKAIFSETRKELLDVIYAMERVVGREELWEYLADPGVSCFLERMFLHRRLMLQADGFSVVVSVLKTYESLHVANTLRKLTDVCCRGHWRPGPVGVSIPAVVLQFLVAFNRRTQRDETGLALFYHAYDSSIEAGVSFTNPLQRVYAIKLFLDVFPLELPYREIFNKFNVNSKAARSEYLNQQRTRLNSILQDEDDVCRIAAWEGLTKILLNVHRLSLKVFTDEEISGFIHHMHDQLKKEKGKTRAVILKNFVSLYNVPPAQELIDHLVNDVIRSNEDWLHEELDIVAGVAVKSPEVIPEETHLEALVLLGESIARLPVQNCGNVAKLFFAMMKYEKIYHYQKVCAATALLGENLKHLKALLMCELNPTEAIEFLAQLMLIIGANYCDRNGEIFNELMSTAPGCQTMLMEARDKCADPEVLRGMLEIGSMNGLDVQVSVAFLSSIAPMKQMEKKMDIFEMLMDFPLIEPPTSRHLFAVTPDDLLQASKPSCFRPLLTSLIQWSKAKDLFGRRGLRFLRTLLQTPSLLSRILDMYGDELQWSGKFLRRFVRTNIKLRFSQGPHEALDTHDKLLVEGLECATLFTLIVTPPRPPFEIFPRKYALVENELPLTDSKFMDVLFSLSNTCMPILNQNEVMTRKNRKNTGDTLSPDAALSVGIVRNIIWYGAEFISLCRFKADFVGKLEEFCYEALTSVVGSQDYSIVEAGVKYCFAVMWLAGEMPLGRCMDYLEKHFARVFIAVIKSMLNSDSFGLEDKATVMVLRLRLELNHRCTLMSEVHGSTEEKHPQMHVLVTKYLLKLDKASSGESSGLSFAEDNLMG</sequence>
<evidence type="ECO:0000313" key="15">
    <source>
        <dbReference type="Proteomes" id="UP000678499"/>
    </source>
</evidence>
<dbReference type="InterPro" id="IPR016024">
    <property type="entry name" value="ARM-type_fold"/>
</dbReference>
<dbReference type="SUPFAM" id="SSF69572">
    <property type="entry name" value="Activating enzymes of the ubiquitin-like proteins"/>
    <property type="match status" value="1"/>
</dbReference>
<dbReference type="Pfam" id="PF08825">
    <property type="entry name" value="E2_bind"/>
    <property type="match status" value="1"/>
</dbReference>
<keyword evidence="6 11" id="KW-0833">Ubl conjugation pathway</keyword>
<evidence type="ECO:0000256" key="9">
    <source>
        <dbReference type="ARBA" id="ARBA00024626"/>
    </source>
</evidence>
<dbReference type="PROSITE" id="PS00865">
    <property type="entry name" value="UBIQUITIN_ACTIVAT_2"/>
    <property type="match status" value="1"/>
</dbReference>
<dbReference type="InterPro" id="IPR000594">
    <property type="entry name" value="ThiF_NAD_FAD-bd"/>
</dbReference>
<accession>A0A7R9BMG5</accession>
<dbReference type="InterPro" id="IPR014929">
    <property type="entry name" value="E2-binding"/>
</dbReference>
<dbReference type="SUPFAM" id="SSF48371">
    <property type="entry name" value="ARM repeat"/>
    <property type="match status" value="1"/>
</dbReference>
<evidence type="ECO:0000256" key="7">
    <source>
        <dbReference type="ARBA" id="ARBA00022840"/>
    </source>
</evidence>
<feature type="domain" description="E2 binding" evidence="13">
    <location>
        <begin position="348"/>
        <end position="437"/>
    </location>
</feature>
<dbReference type="EMBL" id="OA882721">
    <property type="protein sequence ID" value="CAD7276707.1"/>
    <property type="molecule type" value="Genomic_DNA"/>
</dbReference>
<dbReference type="UniPathway" id="UPA00885"/>
<dbReference type="Gene3D" id="3.10.20.260">
    <property type="entry name" value="NEDD8-activating enzyme E1, catalytic subunit"/>
    <property type="match status" value="1"/>
</dbReference>
<organism evidence="14">
    <name type="scientific">Notodromas monacha</name>
    <dbReference type="NCBI Taxonomy" id="399045"/>
    <lineage>
        <taxon>Eukaryota</taxon>
        <taxon>Metazoa</taxon>
        <taxon>Ecdysozoa</taxon>
        <taxon>Arthropoda</taxon>
        <taxon>Crustacea</taxon>
        <taxon>Oligostraca</taxon>
        <taxon>Ostracoda</taxon>
        <taxon>Podocopa</taxon>
        <taxon>Podocopida</taxon>
        <taxon>Cypridocopina</taxon>
        <taxon>Cypridoidea</taxon>
        <taxon>Cyprididae</taxon>
        <taxon>Notodromas</taxon>
    </lineage>
</organism>
<keyword evidence="5 11" id="KW-0547">Nucleotide-binding</keyword>
<evidence type="ECO:0000256" key="12">
    <source>
        <dbReference type="SAM" id="MobiDB-lite"/>
    </source>
</evidence>
<dbReference type="GO" id="GO:0005737">
    <property type="term" value="C:cytoplasm"/>
    <property type="evidence" value="ECO:0007669"/>
    <property type="project" value="TreeGrafter"/>
</dbReference>
<dbReference type="Gene3D" id="1.10.10.520">
    <property type="entry name" value="Ubiquitin activating enzymes (Uba3). Chain: B, domain 2"/>
    <property type="match status" value="1"/>
</dbReference>
<dbReference type="Gene3D" id="3.40.50.720">
    <property type="entry name" value="NAD(P)-binding Rossmann-like Domain"/>
    <property type="match status" value="1"/>
</dbReference>
<evidence type="ECO:0000256" key="6">
    <source>
        <dbReference type="ARBA" id="ARBA00022786"/>
    </source>
</evidence>
<dbReference type="CDD" id="cd01488">
    <property type="entry name" value="Uba3_RUB"/>
    <property type="match status" value="1"/>
</dbReference>
<evidence type="ECO:0000256" key="3">
    <source>
        <dbReference type="ARBA" id="ARBA00015203"/>
    </source>
</evidence>
<keyword evidence="15" id="KW-1185">Reference proteome</keyword>
<evidence type="ECO:0000256" key="10">
    <source>
        <dbReference type="PROSITE-ProRule" id="PRU10132"/>
    </source>
</evidence>
<protein>
    <recommendedName>
        <fullName evidence="3 11">NEDD8-activating enzyme E1 catalytic subunit</fullName>
        <ecNumber evidence="8 11">6.2.1.64</ecNumber>
    </recommendedName>
</protein>
<keyword evidence="4 11" id="KW-0436">Ligase</keyword>
<dbReference type="EMBL" id="CAJPEX010000684">
    <property type="protein sequence ID" value="CAG0916859.1"/>
    <property type="molecule type" value="Genomic_DNA"/>
</dbReference>
<dbReference type="InterPro" id="IPR023318">
    <property type="entry name" value="Ub_act_enz_dom_a_sf"/>
</dbReference>
<dbReference type="GO" id="GO:0005634">
    <property type="term" value="C:nucleus"/>
    <property type="evidence" value="ECO:0007669"/>
    <property type="project" value="TreeGrafter"/>
</dbReference>
<dbReference type="InterPro" id="IPR035985">
    <property type="entry name" value="Ubiquitin-activating_enz"/>
</dbReference>
<name>A0A7R9BMG5_9CRUS</name>
<dbReference type="Proteomes" id="UP000678499">
    <property type="component" value="Unassembled WGS sequence"/>
</dbReference>
<dbReference type="SMART" id="SM01181">
    <property type="entry name" value="E2_bind"/>
    <property type="match status" value="1"/>
</dbReference>
<dbReference type="GO" id="GO:0019781">
    <property type="term" value="F:NEDD8 activating enzyme activity"/>
    <property type="evidence" value="ECO:0007669"/>
    <property type="project" value="UniProtKB-UniRule"/>
</dbReference>
<dbReference type="InterPro" id="IPR045886">
    <property type="entry name" value="ThiF/MoeB/HesA"/>
</dbReference>
<dbReference type="InterPro" id="IPR033127">
    <property type="entry name" value="UBQ-activ_enz_E1_Cys_AS"/>
</dbReference>
<feature type="active site" description="Glycyl thioester intermediate" evidence="10">
    <location>
        <position position="211"/>
    </location>
</feature>
<dbReference type="OrthoDB" id="5977743at2759"/>
<dbReference type="InterPro" id="IPR037078">
    <property type="entry name" value="NEDD8-ac_enz1_catalyticsu_C"/>
</dbReference>
<feature type="region of interest" description="Disordered" evidence="12">
    <location>
        <begin position="394"/>
        <end position="423"/>
    </location>
</feature>
<evidence type="ECO:0000256" key="5">
    <source>
        <dbReference type="ARBA" id="ARBA00022741"/>
    </source>
</evidence>
<gene>
    <name evidence="14" type="ORF">NMOB1V02_LOCUS4458</name>
</gene>
<dbReference type="Pfam" id="PF00899">
    <property type="entry name" value="ThiF"/>
    <property type="match status" value="1"/>
</dbReference>
<dbReference type="EC" id="6.2.1.64" evidence="8 11"/>
<evidence type="ECO:0000256" key="11">
    <source>
        <dbReference type="RuleBase" id="RU368009"/>
    </source>
</evidence>
<dbReference type="PANTHER" id="PTHR10953">
    <property type="entry name" value="UBIQUITIN-ACTIVATING ENZYME E1"/>
    <property type="match status" value="1"/>
</dbReference>